<protein>
    <submittedName>
        <fullName evidence="2">Uncharacterized protein</fullName>
    </submittedName>
</protein>
<keyword evidence="1" id="KW-1133">Transmembrane helix</keyword>
<proteinExistence type="predicted"/>
<feature type="transmembrane region" description="Helical" evidence="1">
    <location>
        <begin position="40"/>
        <end position="58"/>
    </location>
</feature>
<organism evidence="2 3">
    <name type="scientific">Dyadobacter chenhuakuii</name>
    <dbReference type="NCBI Taxonomy" id="2909339"/>
    <lineage>
        <taxon>Bacteria</taxon>
        <taxon>Pseudomonadati</taxon>
        <taxon>Bacteroidota</taxon>
        <taxon>Cytophagia</taxon>
        <taxon>Cytophagales</taxon>
        <taxon>Spirosomataceae</taxon>
        <taxon>Dyadobacter</taxon>
    </lineage>
</organism>
<evidence type="ECO:0000313" key="2">
    <source>
        <dbReference type="EMBL" id="MCF2501686.1"/>
    </source>
</evidence>
<feature type="transmembrane region" description="Helical" evidence="1">
    <location>
        <begin position="110"/>
        <end position="128"/>
    </location>
</feature>
<keyword evidence="1" id="KW-0812">Transmembrane</keyword>
<dbReference type="AlphaFoldDB" id="A0A9X1U3P0"/>
<reference evidence="2" key="1">
    <citation type="submission" date="2022-01" db="EMBL/GenBank/DDBJ databases">
        <title>Novel species in genus Dyadobacter.</title>
        <authorList>
            <person name="Ma C."/>
        </authorList>
    </citation>
    <scope>NUCLEOTIDE SEQUENCE</scope>
    <source>
        <strain evidence="2">CY357</strain>
    </source>
</reference>
<dbReference type="Proteomes" id="UP001139411">
    <property type="component" value="Unassembled WGS sequence"/>
</dbReference>
<sequence>MLLKLGRLFALLSILIPYYALVAAMILWLTSSLYGNMADYIAFVIVFLYICLMGYLLIKVSGFITPKLIRFSNTARGSYTLIVIISILYGVVATQVVWETVFPKIVENELLIRVVTILLVDFFFLLSITDTSKYCKKWQIEDPTIRGRFM</sequence>
<dbReference type="EMBL" id="JAKFFV010000026">
    <property type="protein sequence ID" value="MCF2501686.1"/>
    <property type="molecule type" value="Genomic_DNA"/>
</dbReference>
<comment type="caution">
    <text evidence="2">The sequence shown here is derived from an EMBL/GenBank/DDBJ whole genome shotgun (WGS) entry which is preliminary data.</text>
</comment>
<feature type="transmembrane region" description="Helical" evidence="1">
    <location>
        <begin position="7"/>
        <end position="28"/>
    </location>
</feature>
<feature type="transmembrane region" description="Helical" evidence="1">
    <location>
        <begin position="79"/>
        <end position="98"/>
    </location>
</feature>
<name>A0A9X1U3P0_9BACT</name>
<keyword evidence="1" id="KW-0472">Membrane</keyword>
<evidence type="ECO:0000313" key="3">
    <source>
        <dbReference type="Proteomes" id="UP001139411"/>
    </source>
</evidence>
<gene>
    <name evidence="2" type="ORF">L0661_25435</name>
</gene>
<dbReference type="RefSeq" id="WP_235179785.1">
    <property type="nucleotide sequence ID" value="NZ_JAKFFV010000026.1"/>
</dbReference>
<evidence type="ECO:0000256" key="1">
    <source>
        <dbReference type="SAM" id="Phobius"/>
    </source>
</evidence>
<accession>A0A9X1U3P0</accession>